<dbReference type="GO" id="GO:0035613">
    <property type="term" value="F:RNA stem-loop binding"/>
    <property type="evidence" value="ECO:0007669"/>
    <property type="project" value="TreeGrafter"/>
</dbReference>
<evidence type="ECO:0000313" key="9">
    <source>
        <dbReference type="Proteomes" id="UP000538515"/>
    </source>
</evidence>
<dbReference type="GO" id="GO:0016787">
    <property type="term" value="F:hydrolase activity"/>
    <property type="evidence" value="ECO:0007669"/>
    <property type="project" value="UniProtKB-KW"/>
</dbReference>
<dbReference type="EMBL" id="VXBG01012565">
    <property type="protein sequence ID" value="NXN02662.1"/>
    <property type="molecule type" value="Genomic_DNA"/>
</dbReference>
<dbReference type="GO" id="GO:0015074">
    <property type="term" value="P:DNA integration"/>
    <property type="evidence" value="ECO:0007669"/>
    <property type="project" value="InterPro"/>
</dbReference>
<evidence type="ECO:0000256" key="1">
    <source>
        <dbReference type="ARBA" id="ARBA00022679"/>
    </source>
</evidence>
<keyword evidence="3" id="KW-0540">Nuclease</keyword>
<accession>A0A7L1FLQ0</accession>
<dbReference type="InterPro" id="IPR036397">
    <property type="entry name" value="RNaseH_sf"/>
</dbReference>
<feature type="non-terminal residue" evidence="8">
    <location>
        <position position="64"/>
    </location>
</feature>
<keyword evidence="6" id="KW-0695">RNA-directed DNA polymerase</keyword>
<comment type="caution">
    <text evidence="8">The sequence shown here is derived from an EMBL/GenBank/DDBJ whole genome shotgun (WGS) entry which is preliminary data.</text>
</comment>
<sequence>CFVIRHLPGCFAVMGLPQEIKTDNGPRYVARGTQDFLAHCGVKHSTGIPGNSTGQASIERTYQV</sequence>
<proteinExistence type="predicted"/>
<dbReference type="SUPFAM" id="SSF53098">
    <property type="entry name" value="Ribonuclease H-like"/>
    <property type="match status" value="1"/>
</dbReference>
<evidence type="ECO:0000313" key="8">
    <source>
        <dbReference type="EMBL" id="NXN02662.1"/>
    </source>
</evidence>
<keyword evidence="5" id="KW-0378">Hydrolase</keyword>
<keyword evidence="1" id="KW-0808">Transferase</keyword>
<feature type="non-terminal residue" evidence="8">
    <location>
        <position position="1"/>
    </location>
</feature>
<keyword evidence="2" id="KW-0548">Nucleotidyltransferase</keyword>
<keyword evidence="9" id="KW-1185">Reference proteome</keyword>
<feature type="domain" description="Integrase catalytic" evidence="7">
    <location>
        <begin position="1"/>
        <end position="64"/>
    </location>
</feature>
<evidence type="ECO:0000256" key="3">
    <source>
        <dbReference type="ARBA" id="ARBA00022722"/>
    </source>
</evidence>
<name>A0A7L1FLQ0_SYLBO</name>
<dbReference type="PANTHER" id="PTHR41694:SF3">
    <property type="entry name" value="RNA-DIRECTED DNA POLYMERASE-RELATED"/>
    <property type="match status" value="1"/>
</dbReference>
<dbReference type="PANTHER" id="PTHR41694">
    <property type="entry name" value="ENDOGENOUS RETROVIRUS GROUP K MEMBER POL PROTEIN"/>
    <property type="match status" value="1"/>
</dbReference>
<evidence type="ECO:0000256" key="4">
    <source>
        <dbReference type="ARBA" id="ARBA00022759"/>
    </source>
</evidence>
<dbReference type="Pfam" id="PF00665">
    <property type="entry name" value="rve"/>
    <property type="match status" value="1"/>
</dbReference>
<dbReference type="InterPro" id="IPR012337">
    <property type="entry name" value="RNaseH-like_sf"/>
</dbReference>
<dbReference type="GO" id="GO:0004519">
    <property type="term" value="F:endonuclease activity"/>
    <property type="evidence" value="ECO:0007669"/>
    <property type="project" value="UniProtKB-KW"/>
</dbReference>
<dbReference type="InterPro" id="IPR001584">
    <property type="entry name" value="Integrase_cat-core"/>
</dbReference>
<evidence type="ECO:0000256" key="5">
    <source>
        <dbReference type="ARBA" id="ARBA00022801"/>
    </source>
</evidence>
<reference evidence="8 9" key="1">
    <citation type="submission" date="2019-09" db="EMBL/GenBank/DDBJ databases">
        <title>Bird 10,000 Genomes (B10K) Project - Family phase.</title>
        <authorList>
            <person name="Zhang G."/>
        </authorList>
    </citation>
    <scope>NUCLEOTIDE SEQUENCE [LARGE SCALE GENOMIC DNA]</scope>
    <source>
        <strain evidence="8">B10K-DU-002-19</strain>
        <tissue evidence="8">Muscle</tissue>
    </source>
</reference>
<protein>
    <submittedName>
        <fullName evidence="8">POK18 protein</fullName>
    </submittedName>
</protein>
<keyword evidence="4" id="KW-0255">Endonuclease</keyword>
<organism evidence="8 9">
    <name type="scientific">Sylvia borin</name>
    <name type="common">Garden warbler</name>
    <dbReference type="NCBI Taxonomy" id="73324"/>
    <lineage>
        <taxon>Eukaryota</taxon>
        <taxon>Metazoa</taxon>
        <taxon>Chordata</taxon>
        <taxon>Craniata</taxon>
        <taxon>Vertebrata</taxon>
        <taxon>Euteleostomi</taxon>
        <taxon>Archelosauria</taxon>
        <taxon>Archosauria</taxon>
        <taxon>Dinosauria</taxon>
        <taxon>Saurischia</taxon>
        <taxon>Theropoda</taxon>
        <taxon>Coelurosauria</taxon>
        <taxon>Aves</taxon>
        <taxon>Neognathae</taxon>
        <taxon>Neoaves</taxon>
        <taxon>Telluraves</taxon>
        <taxon>Australaves</taxon>
        <taxon>Passeriformes</taxon>
        <taxon>Sylvioidea</taxon>
        <taxon>Sylviidae</taxon>
        <taxon>Sylviinae</taxon>
        <taxon>Sylvia</taxon>
    </lineage>
</organism>
<evidence type="ECO:0000256" key="6">
    <source>
        <dbReference type="ARBA" id="ARBA00022918"/>
    </source>
</evidence>
<evidence type="ECO:0000256" key="2">
    <source>
        <dbReference type="ARBA" id="ARBA00022695"/>
    </source>
</evidence>
<dbReference type="Gene3D" id="3.30.420.10">
    <property type="entry name" value="Ribonuclease H-like superfamily/Ribonuclease H"/>
    <property type="match status" value="1"/>
</dbReference>
<dbReference type="GO" id="GO:0003964">
    <property type="term" value="F:RNA-directed DNA polymerase activity"/>
    <property type="evidence" value="ECO:0007669"/>
    <property type="project" value="UniProtKB-KW"/>
</dbReference>
<dbReference type="PROSITE" id="PS50994">
    <property type="entry name" value="INTEGRASE"/>
    <property type="match status" value="1"/>
</dbReference>
<gene>
    <name evidence="8" type="primary">Ervk18_3</name>
    <name evidence="8" type="ORF">SYLBOR_R15240</name>
</gene>
<dbReference type="Proteomes" id="UP000538515">
    <property type="component" value="Unassembled WGS sequence"/>
</dbReference>
<dbReference type="AlphaFoldDB" id="A0A7L1FLQ0"/>
<evidence type="ECO:0000259" key="7">
    <source>
        <dbReference type="PROSITE" id="PS50994"/>
    </source>
</evidence>